<dbReference type="InterPro" id="IPR036412">
    <property type="entry name" value="HAD-like_sf"/>
</dbReference>
<reference evidence="1 2" key="1">
    <citation type="submission" date="2021-03" db="EMBL/GenBank/DDBJ databases">
        <title>Sequencing the genomes of 1000 actinobacteria strains.</title>
        <authorList>
            <person name="Klenk H.-P."/>
        </authorList>
    </citation>
    <scope>NUCLEOTIDE SEQUENCE [LARGE SCALE GENOMIC DNA]</scope>
    <source>
        <strain evidence="1 2">DSM 12936</strain>
    </source>
</reference>
<dbReference type="NCBIfam" id="TIGR01509">
    <property type="entry name" value="HAD-SF-IA-v3"/>
    <property type="match status" value="1"/>
</dbReference>
<dbReference type="PANTHER" id="PTHR43611:SF3">
    <property type="entry name" value="FLAVIN MONONUCLEOTIDE HYDROLASE 1, CHLOROPLATIC"/>
    <property type="match status" value="1"/>
</dbReference>
<name>A0ABS4Z982_9ACTN</name>
<dbReference type="Pfam" id="PF00702">
    <property type="entry name" value="Hydrolase"/>
    <property type="match status" value="1"/>
</dbReference>
<dbReference type="GO" id="GO:0016787">
    <property type="term" value="F:hydrolase activity"/>
    <property type="evidence" value="ECO:0007669"/>
    <property type="project" value="UniProtKB-KW"/>
</dbReference>
<dbReference type="PANTHER" id="PTHR43611">
    <property type="entry name" value="ALPHA-D-GLUCOSE 1-PHOSPHATE PHOSPHATASE"/>
    <property type="match status" value="1"/>
</dbReference>
<gene>
    <name evidence="1" type="ORF">JOF54_002468</name>
</gene>
<dbReference type="SFLD" id="SFLDG01129">
    <property type="entry name" value="C1.5:_HAD__Beta-PGM__Phosphata"/>
    <property type="match status" value="1"/>
</dbReference>
<evidence type="ECO:0000313" key="2">
    <source>
        <dbReference type="Proteomes" id="UP000758168"/>
    </source>
</evidence>
<keyword evidence="1" id="KW-0378">Hydrolase</keyword>
<dbReference type="Gene3D" id="3.40.50.1000">
    <property type="entry name" value="HAD superfamily/HAD-like"/>
    <property type="match status" value="1"/>
</dbReference>
<accession>A0ABS4Z982</accession>
<dbReference type="InterPro" id="IPR006439">
    <property type="entry name" value="HAD-SF_hydro_IA"/>
</dbReference>
<dbReference type="SUPFAM" id="SSF56784">
    <property type="entry name" value="HAD-like"/>
    <property type="match status" value="1"/>
</dbReference>
<comment type="caution">
    <text evidence="1">The sequence shown here is derived from an EMBL/GenBank/DDBJ whole genome shotgun (WGS) entry which is preliminary data.</text>
</comment>
<dbReference type="RefSeq" id="WP_210056209.1">
    <property type="nucleotide sequence ID" value="NZ_BAAAMH010000003.1"/>
</dbReference>
<protein>
    <submittedName>
        <fullName evidence="1">Hydrolase of the HAD superfamily</fullName>
    </submittedName>
</protein>
<dbReference type="SFLD" id="SFLDS00003">
    <property type="entry name" value="Haloacid_Dehalogenase"/>
    <property type="match status" value="1"/>
</dbReference>
<dbReference type="InterPro" id="IPR023214">
    <property type="entry name" value="HAD_sf"/>
</dbReference>
<evidence type="ECO:0000313" key="1">
    <source>
        <dbReference type="EMBL" id="MBP2417546.1"/>
    </source>
</evidence>
<organism evidence="1 2">
    <name type="scientific">Microlunatus capsulatus</name>
    <dbReference type="NCBI Taxonomy" id="99117"/>
    <lineage>
        <taxon>Bacteria</taxon>
        <taxon>Bacillati</taxon>
        <taxon>Actinomycetota</taxon>
        <taxon>Actinomycetes</taxon>
        <taxon>Propionibacteriales</taxon>
        <taxon>Propionibacteriaceae</taxon>
        <taxon>Microlunatus</taxon>
    </lineage>
</organism>
<dbReference type="EMBL" id="JAGIOB010000001">
    <property type="protein sequence ID" value="MBP2417546.1"/>
    <property type="molecule type" value="Genomic_DNA"/>
</dbReference>
<keyword evidence="2" id="KW-1185">Reference proteome</keyword>
<sequence length="207" mass="22618">MVPPLRAVLVDADGVLQFTAPSWRDGITDTVGQDDMSRHPRLLDEIAKAEGQGTMTGETDLEHSLTQVLDRHDVDLEPADVIEAWHAIELHADVVDGVRGLRGRGLVLALTTNQNPPRAAWMRENLPYDEVFDEHFYSCEVGFAKPDPAYFTHVLEALGVAPEEALFMDDTAVNVEAAAALGIRAELFARDGGRGELDRILATHGLA</sequence>
<dbReference type="Proteomes" id="UP000758168">
    <property type="component" value="Unassembled WGS sequence"/>
</dbReference>
<dbReference type="PRINTS" id="PR00413">
    <property type="entry name" value="HADHALOGNASE"/>
</dbReference>
<proteinExistence type="predicted"/>